<evidence type="ECO:0000256" key="2">
    <source>
        <dbReference type="ARBA" id="ARBA00008791"/>
    </source>
</evidence>
<evidence type="ECO:0000256" key="5">
    <source>
        <dbReference type="PIRNR" id="PIRNR006276"/>
    </source>
</evidence>
<dbReference type="PIRSF" id="PIRSF006276">
    <property type="entry name" value="UspA"/>
    <property type="match status" value="1"/>
</dbReference>
<feature type="domain" description="UspA" evidence="6">
    <location>
        <begin position="7"/>
        <end position="145"/>
    </location>
</feature>
<dbReference type="InterPro" id="IPR006016">
    <property type="entry name" value="UspA"/>
</dbReference>
<evidence type="ECO:0000313" key="7">
    <source>
        <dbReference type="EMBL" id="MCP1672982.1"/>
    </source>
</evidence>
<dbReference type="InterPro" id="IPR014729">
    <property type="entry name" value="Rossmann-like_a/b/a_fold"/>
</dbReference>
<dbReference type="Pfam" id="PF00582">
    <property type="entry name" value="Usp"/>
    <property type="match status" value="1"/>
</dbReference>
<organism evidence="7 8">
    <name type="scientific">Natronocella acetinitrilica</name>
    <dbReference type="NCBI Taxonomy" id="414046"/>
    <lineage>
        <taxon>Bacteria</taxon>
        <taxon>Pseudomonadati</taxon>
        <taxon>Pseudomonadota</taxon>
        <taxon>Gammaproteobacteria</taxon>
        <taxon>Chromatiales</taxon>
        <taxon>Ectothiorhodospiraceae</taxon>
        <taxon>Natronocella</taxon>
    </lineage>
</organism>
<name>A0AAE3KED9_9GAMM</name>
<evidence type="ECO:0000256" key="4">
    <source>
        <dbReference type="ARBA" id="ARBA00022490"/>
    </source>
</evidence>
<dbReference type="InterPro" id="IPR006015">
    <property type="entry name" value="Universal_stress_UspA"/>
</dbReference>
<proteinExistence type="inferred from homology"/>
<dbReference type="RefSeq" id="WP_253472586.1">
    <property type="nucleotide sequence ID" value="NZ_JALJXV010000001.1"/>
</dbReference>
<dbReference type="PANTHER" id="PTHR46268">
    <property type="entry name" value="STRESS RESPONSE PROTEIN NHAX"/>
    <property type="match status" value="1"/>
</dbReference>
<dbReference type="PANTHER" id="PTHR46268:SF23">
    <property type="entry name" value="UNIVERSAL STRESS PROTEIN A-RELATED"/>
    <property type="match status" value="1"/>
</dbReference>
<dbReference type="Gene3D" id="3.40.50.620">
    <property type="entry name" value="HUPs"/>
    <property type="match status" value="1"/>
</dbReference>
<dbReference type="AlphaFoldDB" id="A0AAE3KED9"/>
<sequence>MEQAPKYTRIMLCVDFSEDADRVCARAADISRRHDAPLHLLHVVEHVPVDAVGEFLGPPQVDVHEGMLRSAEDRLKRTAARMGFPDADRTVTAGYTRQEIVNHAEALGCDLIVVGSHGRHGLALLLGSTASAVLQGARCDVLAVRI</sequence>
<protein>
    <recommendedName>
        <fullName evidence="5">Universal stress protein</fullName>
    </recommendedName>
</protein>
<keyword evidence="8" id="KW-1185">Reference proteome</keyword>
<dbReference type="SUPFAM" id="SSF52402">
    <property type="entry name" value="Adenine nucleotide alpha hydrolases-like"/>
    <property type="match status" value="1"/>
</dbReference>
<reference evidence="7" key="1">
    <citation type="submission" date="2022-03" db="EMBL/GenBank/DDBJ databases">
        <title>Genomic Encyclopedia of Type Strains, Phase III (KMG-III): the genomes of soil and plant-associated and newly described type strains.</title>
        <authorList>
            <person name="Whitman W."/>
        </authorList>
    </citation>
    <scope>NUCLEOTIDE SEQUENCE</scope>
    <source>
        <strain evidence="7">ANL 6-2</strain>
    </source>
</reference>
<comment type="similarity">
    <text evidence="2 5">Belongs to the universal stress protein A family.</text>
</comment>
<comment type="subunit">
    <text evidence="3">Homodimer.</text>
</comment>
<comment type="caution">
    <text evidence="7">The sequence shown here is derived from an EMBL/GenBank/DDBJ whole genome shotgun (WGS) entry which is preliminary data.</text>
</comment>
<dbReference type="PRINTS" id="PR01438">
    <property type="entry name" value="UNVRSLSTRESS"/>
</dbReference>
<evidence type="ECO:0000256" key="3">
    <source>
        <dbReference type="ARBA" id="ARBA00011738"/>
    </source>
</evidence>
<comment type="subcellular location">
    <subcellularLocation>
        <location evidence="1 5">Cytoplasm</location>
    </subcellularLocation>
</comment>
<dbReference type="EMBL" id="JALJXV010000001">
    <property type="protein sequence ID" value="MCP1672982.1"/>
    <property type="molecule type" value="Genomic_DNA"/>
</dbReference>
<dbReference type="GO" id="GO:0005737">
    <property type="term" value="C:cytoplasm"/>
    <property type="evidence" value="ECO:0007669"/>
    <property type="project" value="UniProtKB-SubCell"/>
</dbReference>
<dbReference type="Proteomes" id="UP001205843">
    <property type="component" value="Unassembled WGS sequence"/>
</dbReference>
<gene>
    <name evidence="7" type="ORF">J2T57_000074</name>
</gene>
<evidence type="ECO:0000259" key="6">
    <source>
        <dbReference type="Pfam" id="PF00582"/>
    </source>
</evidence>
<keyword evidence="4 5" id="KW-0963">Cytoplasm</keyword>
<evidence type="ECO:0000256" key="1">
    <source>
        <dbReference type="ARBA" id="ARBA00004496"/>
    </source>
</evidence>
<evidence type="ECO:0000313" key="8">
    <source>
        <dbReference type="Proteomes" id="UP001205843"/>
    </source>
</evidence>
<accession>A0AAE3KED9</accession>